<dbReference type="GO" id="GO:1903457">
    <property type="term" value="P:lactate catabolic process"/>
    <property type="evidence" value="ECO:0007669"/>
    <property type="project" value="TreeGrafter"/>
</dbReference>
<dbReference type="InterPro" id="IPR017900">
    <property type="entry name" value="4Fe4S_Fe_S_CS"/>
</dbReference>
<organism evidence="9 10">
    <name type="scientific">Consotaella salsifontis</name>
    <dbReference type="NCBI Taxonomy" id="1365950"/>
    <lineage>
        <taxon>Bacteria</taxon>
        <taxon>Pseudomonadati</taxon>
        <taxon>Pseudomonadota</taxon>
        <taxon>Alphaproteobacteria</taxon>
        <taxon>Hyphomicrobiales</taxon>
        <taxon>Aurantimonadaceae</taxon>
        <taxon>Consotaella</taxon>
    </lineage>
</organism>
<dbReference type="InterPro" id="IPR009051">
    <property type="entry name" value="Helical_ferredxn"/>
</dbReference>
<dbReference type="Pfam" id="PF01565">
    <property type="entry name" value="FAD_binding_4"/>
    <property type="match status" value="1"/>
</dbReference>
<evidence type="ECO:0000313" key="9">
    <source>
        <dbReference type="EMBL" id="SJZ66243.1"/>
    </source>
</evidence>
<evidence type="ECO:0000256" key="6">
    <source>
        <dbReference type="ARBA" id="ARBA00023004"/>
    </source>
</evidence>
<dbReference type="PROSITE" id="PS51387">
    <property type="entry name" value="FAD_PCMH"/>
    <property type="match status" value="1"/>
</dbReference>
<protein>
    <submittedName>
        <fullName evidence="9">Fe-S oxidoreductase</fullName>
    </submittedName>
</protein>
<keyword evidence="7" id="KW-0411">Iron-sulfur</keyword>
<feature type="domain" description="FAD-binding PCMH-type" evidence="8">
    <location>
        <begin position="65"/>
        <end position="303"/>
    </location>
</feature>
<dbReference type="Gene3D" id="3.30.465.10">
    <property type="match status" value="1"/>
</dbReference>
<reference evidence="10" key="1">
    <citation type="submission" date="2017-02" db="EMBL/GenBank/DDBJ databases">
        <authorList>
            <person name="Varghese N."/>
            <person name="Submissions S."/>
        </authorList>
    </citation>
    <scope>NUCLEOTIDE SEQUENCE [LARGE SCALE GENOMIC DNA]</scope>
    <source>
        <strain evidence="10">USBA 369</strain>
    </source>
</reference>
<dbReference type="InterPro" id="IPR004113">
    <property type="entry name" value="FAD-bd_oxidored_4_C"/>
</dbReference>
<dbReference type="SUPFAM" id="SSF55103">
    <property type="entry name" value="FAD-linked oxidases, C-terminal domain"/>
    <property type="match status" value="1"/>
</dbReference>
<accession>A0A1T4MH56</accession>
<dbReference type="Pfam" id="PF02913">
    <property type="entry name" value="FAD-oxidase_C"/>
    <property type="match status" value="1"/>
</dbReference>
<keyword evidence="6" id="KW-0408">Iron</keyword>
<evidence type="ECO:0000256" key="2">
    <source>
        <dbReference type="ARBA" id="ARBA00022630"/>
    </source>
</evidence>
<dbReference type="GO" id="GO:0051536">
    <property type="term" value="F:iron-sulfur cluster binding"/>
    <property type="evidence" value="ECO:0007669"/>
    <property type="project" value="UniProtKB-KW"/>
</dbReference>
<dbReference type="GO" id="GO:0008720">
    <property type="term" value="F:D-lactate dehydrogenase (NAD+) activity"/>
    <property type="evidence" value="ECO:0007669"/>
    <property type="project" value="TreeGrafter"/>
</dbReference>
<evidence type="ECO:0000313" key="10">
    <source>
        <dbReference type="Proteomes" id="UP000190135"/>
    </source>
</evidence>
<dbReference type="Gene3D" id="1.10.1060.10">
    <property type="entry name" value="Alpha-helical ferredoxin"/>
    <property type="match status" value="1"/>
</dbReference>
<proteinExistence type="predicted"/>
<dbReference type="GO" id="GO:0046872">
    <property type="term" value="F:metal ion binding"/>
    <property type="evidence" value="ECO:0007669"/>
    <property type="project" value="UniProtKB-KW"/>
</dbReference>
<dbReference type="EMBL" id="FUXL01000002">
    <property type="protein sequence ID" value="SJZ66243.1"/>
    <property type="molecule type" value="Genomic_DNA"/>
</dbReference>
<evidence type="ECO:0000259" key="8">
    <source>
        <dbReference type="PROSITE" id="PS51387"/>
    </source>
</evidence>
<keyword evidence="10" id="KW-1185">Reference proteome</keyword>
<dbReference type="Gene3D" id="3.30.70.2740">
    <property type="match status" value="1"/>
</dbReference>
<dbReference type="Proteomes" id="UP000190135">
    <property type="component" value="Unassembled WGS sequence"/>
</dbReference>
<dbReference type="InterPro" id="IPR006094">
    <property type="entry name" value="Oxid_FAD_bind_N"/>
</dbReference>
<keyword evidence="2" id="KW-0285">Flavoprotein</keyword>
<dbReference type="SUPFAM" id="SSF46548">
    <property type="entry name" value="alpha-helical ferredoxin"/>
    <property type="match status" value="1"/>
</dbReference>
<dbReference type="GO" id="GO:0071949">
    <property type="term" value="F:FAD binding"/>
    <property type="evidence" value="ECO:0007669"/>
    <property type="project" value="InterPro"/>
</dbReference>
<dbReference type="PROSITE" id="PS00198">
    <property type="entry name" value="4FE4S_FER_1"/>
    <property type="match status" value="1"/>
</dbReference>
<dbReference type="InterPro" id="IPR016166">
    <property type="entry name" value="FAD-bd_PCMH"/>
</dbReference>
<dbReference type="PANTHER" id="PTHR11748:SF119">
    <property type="entry name" value="D-2-HYDROXYGLUTARATE DEHYDROGENASE"/>
    <property type="match status" value="1"/>
</dbReference>
<dbReference type="STRING" id="1365950.SAMN05428963_102119"/>
<dbReference type="GO" id="GO:0004458">
    <property type="term" value="F:D-lactate dehydrogenase (cytochrome) activity"/>
    <property type="evidence" value="ECO:0007669"/>
    <property type="project" value="TreeGrafter"/>
</dbReference>
<comment type="cofactor">
    <cofactor evidence="1">
        <name>FAD</name>
        <dbReference type="ChEBI" id="CHEBI:57692"/>
    </cofactor>
</comment>
<keyword evidence="3" id="KW-0479">Metal-binding</keyword>
<evidence type="ECO:0000256" key="1">
    <source>
        <dbReference type="ARBA" id="ARBA00001974"/>
    </source>
</evidence>
<dbReference type="InterPro" id="IPR016171">
    <property type="entry name" value="Vanillyl_alc_oxidase_C-sub2"/>
</dbReference>
<evidence type="ECO:0000256" key="4">
    <source>
        <dbReference type="ARBA" id="ARBA00022827"/>
    </source>
</evidence>
<evidence type="ECO:0000256" key="7">
    <source>
        <dbReference type="ARBA" id="ARBA00023014"/>
    </source>
</evidence>
<sequence>MALPISGKTALKPWKKDIMGSHLLGGVAQPAPASRDLEELARLIRGRVSTDSISRTVFATDASAYREPPIGVVVPEDKVDLVTIVRFAAEHGLALIPRGAGTSLAGQVVGSGLVVDMRRFDRILEVNAAEHWVRVEPSVIRNSLNEALLPHGLLFGPETSTANRAVIGGMIGNNSCGAHSIVWGSTRDNLLSVNAILSDGSEAVFKALSPEEFHRKRALPTREGDIYQTIFKELSDPVRRQRIIEEYPKPSIKRRNNGYAIDLLLRSNVFTPGGPDFNMATVVAGSEGTLCLVTEARLALVPLPPPVTGCVAMHFDDTIESLKATLIARKYDPTSCELIGEFHVQQAIANNRENPHNVIGQSSRWIEGAPKSIIVVELVGDSREEIETRAGAMVAELRERRMGYAWPLFFGEDVDRIWTLRRSLGGINSSRPGDVKPFEVIEDCAVDIEDQPEYVRRLEEILHREGVQFTHSAHAGDGELHTILFVNYKTSQGVALVRRVLEQVVELIKSFRGSLCGEHGDGRLRAEFLPRLIGQDNYDLCCRIKAAFDPAGILNPGKIVHAPRMDVSLRYKPDAPTPDIATVFDWSRDLGIIRAVERCSGIGECKKVTSGLMCPSYMATREEKDSTRARANVLREFLTNSPKENRFDHAEIKEILDLCLSCKGCKSECPATVDMAKLKAEFLQHYHDAHRPPLRAQLISSFAPMMRAASHVAPIFNYLATQEPFSGLFKSIAGFARDRSMPEISRPTLTRWARRHPDSASLGVRRVHLFCDEFTDLNDAHVGIAAMQLLRHLGYDVRLVRPGQSGRAMISQGFLRRAKACAERNVMALRDEVSKEAPLIAIEPSAIACFKDEYADLVDAELRQDARSLAAHSLMFEEFIAREMDRGAISADAFTDEARRVRVHVHCHQKSLSSPQIVRRVLSLPRNYDVAEIPSGCCGMAGAFGYEKEHYALSMRIGEQVLLPAVRAEDETTIIAASGTSCRHQIKDGTGRRARHTAEVLYEALKR</sequence>
<dbReference type="Pfam" id="PF13534">
    <property type="entry name" value="Fer4_17"/>
    <property type="match status" value="1"/>
</dbReference>
<evidence type="ECO:0000256" key="5">
    <source>
        <dbReference type="ARBA" id="ARBA00023002"/>
    </source>
</evidence>
<dbReference type="SUPFAM" id="SSF56176">
    <property type="entry name" value="FAD-binding/transporter-associated domain-like"/>
    <property type="match status" value="1"/>
</dbReference>
<name>A0A1T4MH56_9HYPH</name>
<dbReference type="InterPro" id="IPR036318">
    <property type="entry name" value="FAD-bd_PCMH-like_sf"/>
</dbReference>
<evidence type="ECO:0000256" key="3">
    <source>
        <dbReference type="ARBA" id="ARBA00022723"/>
    </source>
</evidence>
<dbReference type="InterPro" id="IPR016164">
    <property type="entry name" value="FAD-linked_Oxase-like_C"/>
</dbReference>
<keyword evidence="5" id="KW-0560">Oxidoreductase</keyword>
<dbReference type="AlphaFoldDB" id="A0A1T4MH56"/>
<keyword evidence="4" id="KW-0274">FAD</keyword>
<dbReference type="InterPro" id="IPR016169">
    <property type="entry name" value="FAD-bd_PCMH_sub2"/>
</dbReference>
<gene>
    <name evidence="9" type="ORF">SAMN05428963_102119</name>
</gene>
<dbReference type="PANTHER" id="PTHR11748">
    <property type="entry name" value="D-LACTATE DEHYDROGENASE"/>
    <property type="match status" value="1"/>
</dbReference>
<dbReference type="Gene3D" id="1.10.45.10">
    <property type="entry name" value="Vanillyl-alcohol Oxidase, Chain A, domain 4"/>
    <property type="match status" value="1"/>
</dbReference>